<feature type="chain" id="PRO_5040116054" description="Secreted protein" evidence="1">
    <location>
        <begin position="31"/>
        <end position="58"/>
    </location>
</feature>
<feature type="signal peptide" evidence="1">
    <location>
        <begin position="1"/>
        <end position="30"/>
    </location>
</feature>
<comment type="caution">
    <text evidence="2">The sequence shown here is derived from an EMBL/GenBank/DDBJ whole genome shotgun (WGS) entry which is preliminary data.</text>
</comment>
<sequence>MTRSVPSFASAAAMLFIFTTTATFNPHVNACGVTTHSGVAFRASRILCSNMTNLHTLT</sequence>
<evidence type="ECO:0008006" key="4">
    <source>
        <dbReference type="Google" id="ProtNLM"/>
    </source>
</evidence>
<dbReference type="Proteomes" id="UP000723463">
    <property type="component" value="Unassembled WGS sequence"/>
</dbReference>
<dbReference type="EMBL" id="JAAAXW010000343">
    <property type="protein sequence ID" value="KAF9537990.1"/>
    <property type="molecule type" value="Genomic_DNA"/>
</dbReference>
<proteinExistence type="predicted"/>
<evidence type="ECO:0000313" key="3">
    <source>
        <dbReference type="Proteomes" id="UP000723463"/>
    </source>
</evidence>
<keyword evidence="3" id="KW-1185">Reference proteome</keyword>
<reference evidence="2" key="1">
    <citation type="journal article" date="2020" name="Fungal Divers.">
        <title>Resolving the Mortierellaceae phylogeny through synthesis of multi-gene phylogenetics and phylogenomics.</title>
        <authorList>
            <person name="Vandepol N."/>
            <person name="Liber J."/>
            <person name="Desiro A."/>
            <person name="Na H."/>
            <person name="Kennedy M."/>
            <person name="Barry K."/>
            <person name="Grigoriev I.V."/>
            <person name="Miller A.N."/>
            <person name="O'Donnell K."/>
            <person name="Stajich J.E."/>
            <person name="Bonito G."/>
        </authorList>
    </citation>
    <scope>NUCLEOTIDE SEQUENCE</scope>
    <source>
        <strain evidence="2">NRRL 2591</strain>
    </source>
</reference>
<name>A0A9P6EX52_9FUNG</name>
<keyword evidence="1" id="KW-0732">Signal</keyword>
<evidence type="ECO:0000256" key="1">
    <source>
        <dbReference type="SAM" id="SignalP"/>
    </source>
</evidence>
<accession>A0A9P6EX52</accession>
<evidence type="ECO:0000313" key="2">
    <source>
        <dbReference type="EMBL" id="KAF9537990.1"/>
    </source>
</evidence>
<protein>
    <recommendedName>
        <fullName evidence="4">Secreted protein</fullName>
    </recommendedName>
</protein>
<feature type="non-terminal residue" evidence="2">
    <location>
        <position position="58"/>
    </location>
</feature>
<gene>
    <name evidence="2" type="ORF">EC957_007400</name>
</gene>
<organism evidence="2 3">
    <name type="scientific">Mortierella hygrophila</name>
    <dbReference type="NCBI Taxonomy" id="979708"/>
    <lineage>
        <taxon>Eukaryota</taxon>
        <taxon>Fungi</taxon>
        <taxon>Fungi incertae sedis</taxon>
        <taxon>Mucoromycota</taxon>
        <taxon>Mortierellomycotina</taxon>
        <taxon>Mortierellomycetes</taxon>
        <taxon>Mortierellales</taxon>
        <taxon>Mortierellaceae</taxon>
        <taxon>Mortierella</taxon>
    </lineage>
</organism>
<dbReference type="AlphaFoldDB" id="A0A9P6EX52"/>